<accession>D5V377</accession>
<sequence length="86" mass="9549">MLILRAELLGIYKANDFTDKKTGAVTIGKTKLQLMSHQNMQDGSTKMTLLDISIPDSKVKLYTKDKIGKTIEVDVAIIGDVKYYGI</sequence>
<dbReference type="OrthoDB" id="5348192at2"/>
<dbReference type="KEGG" id="ant:Arnit_0996"/>
<dbReference type="eggNOG" id="ENOG5030M0B">
    <property type="taxonomic scope" value="Bacteria"/>
</dbReference>
<dbReference type="EMBL" id="CP001999">
    <property type="protein sequence ID" value="ADG92659.1"/>
    <property type="molecule type" value="Genomic_DNA"/>
</dbReference>
<dbReference type="STRING" id="572480.Arnit_0996"/>
<protein>
    <submittedName>
        <fullName evidence="1">Uncharacterized protein</fullName>
    </submittedName>
</protein>
<dbReference type="RefSeq" id="WP_013134804.1">
    <property type="nucleotide sequence ID" value="NC_014166.1"/>
</dbReference>
<reference evidence="1 2" key="1">
    <citation type="journal article" date="2010" name="Stand. Genomic Sci.">
        <title>Complete genome sequence of Arcobacter nitrofigilis type strain (CI).</title>
        <authorList>
            <person name="Pati A."/>
            <person name="Gronow S."/>
            <person name="Lapidus A."/>
            <person name="Copeland A."/>
            <person name="Glavina Del Rio T."/>
            <person name="Nolan M."/>
            <person name="Lucas S."/>
            <person name="Tice H."/>
            <person name="Cheng J.F."/>
            <person name="Han C."/>
            <person name="Chertkov O."/>
            <person name="Bruce D."/>
            <person name="Tapia R."/>
            <person name="Goodwin L."/>
            <person name="Pitluck S."/>
            <person name="Liolios K."/>
            <person name="Ivanova N."/>
            <person name="Mavromatis K."/>
            <person name="Chen A."/>
            <person name="Palaniappan K."/>
            <person name="Land M."/>
            <person name="Hauser L."/>
            <person name="Chang Y.J."/>
            <person name="Jeffries C.D."/>
            <person name="Detter J.C."/>
            <person name="Rohde M."/>
            <person name="Goker M."/>
            <person name="Bristow J."/>
            <person name="Eisen J.A."/>
            <person name="Markowitz V."/>
            <person name="Hugenholtz P."/>
            <person name="Klenk H.P."/>
            <person name="Kyrpides N.C."/>
        </authorList>
    </citation>
    <scope>NUCLEOTIDE SEQUENCE [LARGE SCALE GENOMIC DNA]</scope>
    <source>
        <strain evidence="2">ATCC 33309 / DSM 7299 / CCUG 15893 / LMG 7604 / NCTC 12251 / CI</strain>
    </source>
</reference>
<keyword evidence="2" id="KW-1185">Reference proteome</keyword>
<organism evidence="1 2">
    <name type="scientific">Arcobacter nitrofigilis (strain ATCC 33309 / DSM 7299 / CCUG 15893 / LMG 7604 / NCTC 12251 / CI)</name>
    <name type="common">Campylobacter nitrofigilis</name>
    <dbReference type="NCBI Taxonomy" id="572480"/>
    <lineage>
        <taxon>Bacteria</taxon>
        <taxon>Pseudomonadati</taxon>
        <taxon>Campylobacterota</taxon>
        <taxon>Epsilonproteobacteria</taxon>
        <taxon>Campylobacterales</taxon>
        <taxon>Arcobacteraceae</taxon>
        <taxon>Arcobacter</taxon>
    </lineage>
</organism>
<evidence type="ECO:0000313" key="2">
    <source>
        <dbReference type="Proteomes" id="UP000000939"/>
    </source>
</evidence>
<proteinExistence type="predicted"/>
<dbReference type="AlphaFoldDB" id="D5V377"/>
<evidence type="ECO:0000313" key="1">
    <source>
        <dbReference type="EMBL" id="ADG92659.1"/>
    </source>
</evidence>
<dbReference type="Proteomes" id="UP000000939">
    <property type="component" value="Chromosome"/>
</dbReference>
<name>D5V377_ARCNC</name>
<dbReference type="HOGENOM" id="CLU_2506601_0_0_7"/>
<gene>
    <name evidence="1" type="ordered locus">Arnit_0996</name>
</gene>